<name>A0A8S4N7E3_OWEFU</name>
<evidence type="ECO:0000256" key="5">
    <source>
        <dbReference type="SAM" id="MobiDB-lite"/>
    </source>
</evidence>
<keyword evidence="8" id="KW-1185">Reference proteome</keyword>
<dbReference type="Pfam" id="PF15908">
    <property type="entry name" value="HMMR_C"/>
    <property type="match status" value="1"/>
</dbReference>
<dbReference type="Pfam" id="PF15905">
    <property type="entry name" value="HMMR_N"/>
    <property type="match status" value="1"/>
</dbReference>
<keyword evidence="4" id="KW-0175">Coiled coil</keyword>
<dbReference type="Gene3D" id="1.10.287.1490">
    <property type="match status" value="1"/>
</dbReference>
<dbReference type="EMBL" id="CAIIXF020000002">
    <property type="protein sequence ID" value="CAH1777329.1"/>
    <property type="molecule type" value="Genomic_DNA"/>
</dbReference>
<dbReference type="OrthoDB" id="419631at2759"/>
<dbReference type="GO" id="GO:0016020">
    <property type="term" value="C:membrane"/>
    <property type="evidence" value="ECO:0007669"/>
    <property type="project" value="TreeGrafter"/>
</dbReference>
<dbReference type="InterPro" id="IPR031794">
    <property type="entry name" value="HMMR_C"/>
</dbReference>
<evidence type="ECO:0000256" key="1">
    <source>
        <dbReference type="ARBA" id="ARBA00004186"/>
    </source>
</evidence>
<feature type="coiled-coil region" evidence="4">
    <location>
        <begin position="912"/>
        <end position="989"/>
    </location>
</feature>
<evidence type="ECO:0000256" key="4">
    <source>
        <dbReference type="SAM" id="Coils"/>
    </source>
</evidence>
<accession>A0A8S4N7E3</accession>
<organism evidence="7 8">
    <name type="scientific">Owenia fusiformis</name>
    <name type="common">Polychaete worm</name>
    <dbReference type="NCBI Taxonomy" id="6347"/>
    <lineage>
        <taxon>Eukaryota</taxon>
        <taxon>Metazoa</taxon>
        <taxon>Spiralia</taxon>
        <taxon>Lophotrochozoa</taxon>
        <taxon>Annelida</taxon>
        <taxon>Polychaeta</taxon>
        <taxon>Sedentaria</taxon>
        <taxon>Canalipalpata</taxon>
        <taxon>Sabellida</taxon>
        <taxon>Oweniida</taxon>
        <taxon>Oweniidae</taxon>
        <taxon>Owenia</taxon>
    </lineage>
</organism>
<evidence type="ECO:0000313" key="7">
    <source>
        <dbReference type="EMBL" id="CAH1777329.1"/>
    </source>
</evidence>
<feature type="region of interest" description="Disordered" evidence="5">
    <location>
        <begin position="1193"/>
        <end position="1237"/>
    </location>
</feature>
<dbReference type="Proteomes" id="UP000749559">
    <property type="component" value="Unassembled WGS sequence"/>
</dbReference>
<feature type="compositionally biased region" description="Polar residues" evidence="5">
    <location>
        <begin position="27"/>
        <end position="37"/>
    </location>
</feature>
<dbReference type="AlphaFoldDB" id="A0A8S4N7E3"/>
<dbReference type="InterPro" id="IPR026203">
    <property type="entry name" value="IHABP"/>
</dbReference>
<keyword evidence="3" id="KW-0206">Cytoskeleton</keyword>
<comment type="caution">
    <text evidence="7">The sequence shown here is derived from an EMBL/GenBank/DDBJ whole genome shotgun (WGS) entry which is preliminary data.</text>
</comment>
<evidence type="ECO:0000256" key="3">
    <source>
        <dbReference type="ARBA" id="ARBA00023212"/>
    </source>
</evidence>
<dbReference type="PANTHER" id="PTHR18956:SF6">
    <property type="entry name" value="HYALURONAN MEDIATED MOTILITY RECEPTOR"/>
    <property type="match status" value="1"/>
</dbReference>
<reference evidence="7" key="1">
    <citation type="submission" date="2022-03" db="EMBL/GenBank/DDBJ databases">
        <authorList>
            <person name="Martin C."/>
        </authorList>
    </citation>
    <scope>NUCLEOTIDE SEQUENCE</scope>
</reference>
<evidence type="ECO:0000313" key="8">
    <source>
        <dbReference type="Proteomes" id="UP000749559"/>
    </source>
</evidence>
<feature type="coiled-coil region" evidence="4">
    <location>
        <begin position="340"/>
        <end position="861"/>
    </location>
</feature>
<feature type="coiled-coil region" evidence="4">
    <location>
        <begin position="217"/>
        <end position="311"/>
    </location>
</feature>
<evidence type="ECO:0000259" key="6">
    <source>
        <dbReference type="Pfam" id="PF15908"/>
    </source>
</evidence>
<feature type="region of interest" description="Disordered" evidence="5">
    <location>
        <begin position="1"/>
        <end position="39"/>
    </location>
</feature>
<dbReference type="GO" id="GO:0005819">
    <property type="term" value="C:spindle"/>
    <property type="evidence" value="ECO:0007669"/>
    <property type="project" value="UniProtKB-SubCell"/>
</dbReference>
<proteinExistence type="predicted"/>
<keyword evidence="2" id="KW-0963">Cytoplasm</keyword>
<feature type="domain" description="Hyaluronan-mediated motility receptor C-terminal" evidence="6">
    <location>
        <begin position="1078"/>
        <end position="1226"/>
    </location>
</feature>
<feature type="coiled-coil region" evidence="4">
    <location>
        <begin position="1052"/>
        <end position="1123"/>
    </location>
</feature>
<feature type="compositionally biased region" description="Basic and acidic residues" evidence="5">
    <location>
        <begin position="1205"/>
        <end position="1221"/>
    </location>
</feature>
<gene>
    <name evidence="7" type="ORF">OFUS_LOCUS4384</name>
</gene>
<comment type="subcellular location">
    <subcellularLocation>
        <location evidence="1">Cytoplasm</location>
        <location evidence="1">Cytoskeleton</location>
        <location evidence="1">Spindle</location>
    </subcellularLocation>
</comment>
<dbReference type="GO" id="GO:0005540">
    <property type="term" value="F:hyaluronic acid binding"/>
    <property type="evidence" value="ECO:0007669"/>
    <property type="project" value="InterPro"/>
</dbReference>
<dbReference type="PANTHER" id="PTHR18956">
    <property type="entry name" value="HYALURONAN MEDIATED MOTILITY RECEPTOR"/>
    <property type="match status" value="1"/>
</dbReference>
<evidence type="ECO:0000256" key="2">
    <source>
        <dbReference type="ARBA" id="ARBA00022490"/>
    </source>
</evidence>
<sequence length="1237" mass="143540">MSFSKSKRFVQAEACAPPPGAYDPKQVENQGGPNFSVDTIDRFKSSKENIPGPGAFDLSTCSIGNGCAITPRATPQKKLFVEPSAVSGAKKKLPGKSAPELQKIRELEKQIKKLLAERVEQDKILNSRDEELKTLDGKLKLALKEKSSLEASIAQHRKEIQQLAKSKDLLKNKVEAVDTNQNKKEGRLQEDLKQLQGELYNKDREICDVRDKMDYTVKVMQADLEASNSNVRALEERNKALEESYQQVVKDNEGLEDETTKMYAISGELRMQLQQAHQENETLNSKVEHIIDSTNEKIKNISQEFEKISEKKDWYEQALHTMQENLTDSTNCQNALRDYRDAMSVQLDDLEDTVKMLKEEKFDDEETIRHLKGELFAVSDLLKQREEEMEELLKHEQVLNENIVNLSNKCQVFESNLNVAEQELKQQEKTLKSEIEAIKQSHIETKQERSELQSSNVELLKMLEIEKAEIEDLHANVKKLEANVEQLTSEVDQQKETLSEMETVKANLLEAEDTILNLTFENSKLKTEIDELMTEQENNIDLDEADVRVTQEELETVKTECQSMKETLIQYEAQLEDLETAKSESESSNKNLDALVEKLTLELDEEHEKFVSLMMEKLKIDNEEENLRKNLSQSNQRIEELEKENRDLDSQVERLTIEHEQDTSRFGHLEDENSEELHNLKAELESKSIEFEQLEARLKSEIAEFKTDIERHESRVTTLSEELEKKTKSEEKAGEELITLKAKYEELKIESSSKLKTMEEKISSCRQETVEANKRSMDISEELNQQLQQQETSFNKVKEDYSKRLVESQLKLSQAEVQYEGYKQRSEQALADKSKTCEQLQEQITTEKSNMEDKIKHMEDTMTTQQKMAESRESELKTNLCKIQEQTEVIQVKYDTKLKEIETLKEGNMEIVAKLKEQIKNNEKELSSLNEQKALLTAEKDTLSKSNDEKLENMTKNQIQMEQKYKTKLSEIQNELKNQKTDHEQITKELHAKYGAKLTKIVQDKTKEIEELQKLSEDQIVQMETVTQTVEQKLLATTTELQTTRFTCENKVKDSEKKVQELQMKVTYYEDQIRQLLDEQNQGLSEDEREQLLEEVEKWKNFYEQLQEKVAPFQEQLDSFEAERLSLLGQSQNAQKEISKLSSDYARILGHQNQKQKIHHVLKIKEENNNLKHEMQKLRDNETKLKRQIRNMEAEKTSANNQPRLKFDPSKAFRHSGKENDTPSSPRAPLKDGNRVK</sequence>
<protein>
    <recommendedName>
        <fullName evidence="6">Hyaluronan-mediated motility receptor C-terminal domain-containing protein</fullName>
    </recommendedName>
</protein>
<feature type="coiled-coil region" evidence="4">
    <location>
        <begin position="104"/>
        <end position="180"/>
    </location>
</feature>
<dbReference type="SUPFAM" id="SSF57997">
    <property type="entry name" value="Tropomyosin"/>
    <property type="match status" value="1"/>
</dbReference>